<dbReference type="PANTHER" id="PTHR48100:SF1">
    <property type="entry name" value="HISTIDINE PHOSPHATASE FAMILY PROTEIN-RELATED"/>
    <property type="match status" value="1"/>
</dbReference>
<dbReference type="GO" id="GO:0005737">
    <property type="term" value="C:cytoplasm"/>
    <property type="evidence" value="ECO:0007669"/>
    <property type="project" value="TreeGrafter"/>
</dbReference>
<comment type="caution">
    <text evidence="1">The sequence shown here is derived from an EMBL/GenBank/DDBJ whole genome shotgun (WGS) entry which is preliminary data.</text>
</comment>
<dbReference type="OrthoDB" id="9783269at2"/>
<dbReference type="EMBL" id="LQNT01000009">
    <property type="protein sequence ID" value="KZE38455.1"/>
    <property type="molecule type" value="Genomic_DNA"/>
</dbReference>
<dbReference type="InterPro" id="IPR050275">
    <property type="entry name" value="PGM_Phosphatase"/>
</dbReference>
<proteinExistence type="predicted"/>
<dbReference type="Gene3D" id="3.40.50.1240">
    <property type="entry name" value="Phosphoglycerate mutase-like"/>
    <property type="match status" value="1"/>
</dbReference>
<dbReference type="SUPFAM" id="SSF53254">
    <property type="entry name" value="Phosphoglycerate mutase-like"/>
    <property type="match status" value="1"/>
</dbReference>
<dbReference type="SMART" id="SM00855">
    <property type="entry name" value="PGAM"/>
    <property type="match status" value="1"/>
</dbReference>
<evidence type="ECO:0008006" key="3">
    <source>
        <dbReference type="Google" id="ProtNLM"/>
    </source>
</evidence>
<organism evidence="1 2">
    <name type="scientific">Bhargavaea cecembensis</name>
    <dbReference type="NCBI Taxonomy" id="394098"/>
    <lineage>
        <taxon>Bacteria</taxon>
        <taxon>Bacillati</taxon>
        <taxon>Bacillota</taxon>
        <taxon>Bacilli</taxon>
        <taxon>Bacillales</taxon>
        <taxon>Caryophanaceae</taxon>
        <taxon>Bhargavaea</taxon>
    </lineage>
</organism>
<protein>
    <recommendedName>
        <fullName evidence="3">Phosphoglycerate mutase</fullName>
    </recommendedName>
</protein>
<evidence type="ECO:0000313" key="2">
    <source>
        <dbReference type="Proteomes" id="UP000076490"/>
    </source>
</evidence>
<dbReference type="InterPro" id="IPR013078">
    <property type="entry name" value="His_Pase_superF_clade-1"/>
</dbReference>
<name>A0A165H0Z4_9BACL</name>
<dbReference type="Pfam" id="PF00300">
    <property type="entry name" value="His_Phos_1"/>
    <property type="match status" value="1"/>
</dbReference>
<dbReference type="RefSeq" id="WP_063179966.1">
    <property type="nucleotide sequence ID" value="NZ_LQNT01000009.1"/>
</dbReference>
<accession>A0A165H0Z4</accession>
<sequence>MDDSFVLYVIRHLETAANRERRYVGWSDVPVCTDAGPAGFFPDCLTGSDLLRCRQTAGFLFPGLPYEPLPEFREVDFGAWEMKTYDDLKEDVRYRRWIDDPATEHPPGGERFDRLEDRVLRGLEQLRKRRFRSAAIVTHGGPARILLNHLAPERRPFFGWTMPAGGLYRLEWSSRRSWEEGKRCTFISEEPITGSAST</sequence>
<evidence type="ECO:0000313" key="1">
    <source>
        <dbReference type="EMBL" id="KZE38455.1"/>
    </source>
</evidence>
<dbReference type="CDD" id="cd07067">
    <property type="entry name" value="HP_PGM_like"/>
    <property type="match status" value="1"/>
</dbReference>
<gene>
    <name evidence="1" type="ORF">AV656_05975</name>
</gene>
<reference evidence="1 2" key="1">
    <citation type="submission" date="2016-01" db="EMBL/GenBank/DDBJ databases">
        <title>Whole genome sequencing of Bhargavaea cecembensis T14.</title>
        <authorList>
            <person name="Hong K.W."/>
        </authorList>
    </citation>
    <scope>NUCLEOTIDE SEQUENCE [LARGE SCALE GENOMIC DNA]</scope>
    <source>
        <strain evidence="1 2">T14</strain>
    </source>
</reference>
<dbReference type="PANTHER" id="PTHR48100">
    <property type="entry name" value="BROAD-SPECIFICITY PHOSPHATASE YOR283W-RELATED"/>
    <property type="match status" value="1"/>
</dbReference>
<dbReference type="AlphaFoldDB" id="A0A165H0Z4"/>
<dbReference type="GO" id="GO:0016791">
    <property type="term" value="F:phosphatase activity"/>
    <property type="evidence" value="ECO:0007669"/>
    <property type="project" value="TreeGrafter"/>
</dbReference>
<dbReference type="Proteomes" id="UP000076490">
    <property type="component" value="Unassembled WGS sequence"/>
</dbReference>
<dbReference type="InterPro" id="IPR029033">
    <property type="entry name" value="His_PPase_superfam"/>
</dbReference>